<evidence type="ECO:0000256" key="3">
    <source>
        <dbReference type="ARBA" id="ARBA00022989"/>
    </source>
</evidence>
<name>A0A8H6A9G7_PETAA</name>
<feature type="transmembrane region" description="Helical" evidence="5">
    <location>
        <begin position="224"/>
        <end position="242"/>
    </location>
</feature>
<feature type="transmembrane region" description="Helical" evidence="5">
    <location>
        <begin position="262"/>
        <end position="280"/>
    </location>
</feature>
<keyword evidence="8" id="KW-1185">Reference proteome</keyword>
<protein>
    <recommendedName>
        <fullName evidence="6">Major facilitator superfamily (MFS) profile domain-containing protein</fullName>
    </recommendedName>
</protein>
<comment type="caution">
    <text evidence="7">The sequence shown here is derived from an EMBL/GenBank/DDBJ whole genome shotgun (WGS) entry which is preliminary data.</text>
</comment>
<evidence type="ECO:0000256" key="2">
    <source>
        <dbReference type="ARBA" id="ARBA00022692"/>
    </source>
</evidence>
<feature type="transmembrane region" description="Helical" evidence="5">
    <location>
        <begin position="301"/>
        <end position="319"/>
    </location>
</feature>
<evidence type="ECO:0000256" key="1">
    <source>
        <dbReference type="ARBA" id="ARBA00004141"/>
    </source>
</evidence>
<organism evidence="7 8">
    <name type="scientific">Petromyces alliaceus</name>
    <name type="common">Aspergillus alliaceus</name>
    <dbReference type="NCBI Taxonomy" id="209559"/>
    <lineage>
        <taxon>Eukaryota</taxon>
        <taxon>Fungi</taxon>
        <taxon>Dikarya</taxon>
        <taxon>Ascomycota</taxon>
        <taxon>Pezizomycotina</taxon>
        <taxon>Eurotiomycetes</taxon>
        <taxon>Eurotiomycetidae</taxon>
        <taxon>Eurotiales</taxon>
        <taxon>Aspergillaceae</taxon>
        <taxon>Aspergillus</taxon>
        <taxon>Aspergillus subgen. Circumdati</taxon>
    </lineage>
</organism>
<feature type="transmembrane region" description="Helical" evidence="5">
    <location>
        <begin position="360"/>
        <end position="385"/>
    </location>
</feature>
<dbReference type="InterPro" id="IPR011701">
    <property type="entry name" value="MFS"/>
</dbReference>
<keyword evidence="2 5" id="KW-0812">Transmembrane</keyword>
<keyword evidence="4 5" id="KW-0472">Membrane</keyword>
<dbReference type="PANTHER" id="PTHR23502">
    <property type="entry name" value="MAJOR FACILITATOR SUPERFAMILY"/>
    <property type="match status" value="1"/>
</dbReference>
<dbReference type="GO" id="GO:0022857">
    <property type="term" value="F:transmembrane transporter activity"/>
    <property type="evidence" value="ECO:0007669"/>
    <property type="project" value="InterPro"/>
</dbReference>
<dbReference type="EMBL" id="SPNV01000049">
    <property type="protein sequence ID" value="KAF5863559.1"/>
    <property type="molecule type" value="Genomic_DNA"/>
</dbReference>
<keyword evidence="3 5" id="KW-1133">Transmembrane helix</keyword>
<dbReference type="GO" id="GO:0016020">
    <property type="term" value="C:membrane"/>
    <property type="evidence" value="ECO:0007669"/>
    <property type="project" value="UniProtKB-SubCell"/>
</dbReference>
<gene>
    <name evidence="7" type="ORF">ETB97_009803</name>
</gene>
<feature type="transmembrane region" description="Helical" evidence="5">
    <location>
        <begin position="397"/>
        <end position="419"/>
    </location>
</feature>
<feature type="transmembrane region" description="Helical" evidence="5">
    <location>
        <begin position="87"/>
        <end position="106"/>
    </location>
</feature>
<feature type="transmembrane region" description="Helical" evidence="5">
    <location>
        <begin position="331"/>
        <end position="348"/>
    </location>
</feature>
<feature type="transmembrane region" description="Helical" evidence="5">
    <location>
        <begin position="62"/>
        <end position="81"/>
    </location>
</feature>
<dbReference type="PROSITE" id="PS50850">
    <property type="entry name" value="MFS"/>
    <property type="match status" value="1"/>
</dbReference>
<feature type="transmembrane region" description="Helical" evidence="5">
    <location>
        <begin position="150"/>
        <end position="168"/>
    </location>
</feature>
<dbReference type="PANTHER" id="PTHR23502:SF157">
    <property type="entry name" value="MAJOR FACILITATOR SUPERFAMILY (MFS) PROFILE DOMAIN-CONTAINING PROTEIN-RELATED"/>
    <property type="match status" value="1"/>
</dbReference>
<evidence type="ECO:0000259" key="6">
    <source>
        <dbReference type="PROSITE" id="PS50850"/>
    </source>
</evidence>
<dbReference type="Pfam" id="PF07690">
    <property type="entry name" value="MFS_1"/>
    <property type="match status" value="1"/>
</dbReference>
<comment type="subcellular location">
    <subcellularLocation>
        <location evidence="1">Membrane</location>
        <topology evidence="1">Multi-pass membrane protein</topology>
    </subcellularLocation>
</comment>
<feature type="transmembrane region" description="Helical" evidence="5">
    <location>
        <begin position="118"/>
        <end position="144"/>
    </location>
</feature>
<dbReference type="Gene3D" id="1.20.1250.20">
    <property type="entry name" value="MFS general substrate transporter like domains"/>
    <property type="match status" value="1"/>
</dbReference>
<evidence type="ECO:0000256" key="5">
    <source>
        <dbReference type="SAM" id="Phobius"/>
    </source>
</evidence>
<dbReference type="SUPFAM" id="SSF103473">
    <property type="entry name" value="MFS general substrate transporter"/>
    <property type="match status" value="1"/>
</dbReference>
<dbReference type="Proteomes" id="UP000541154">
    <property type="component" value="Unassembled WGS sequence"/>
</dbReference>
<evidence type="ECO:0000313" key="7">
    <source>
        <dbReference type="EMBL" id="KAF5863559.1"/>
    </source>
</evidence>
<dbReference type="InterPro" id="IPR036259">
    <property type="entry name" value="MFS_trans_sf"/>
</dbReference>
<evidence type="ECO:0000313" key="8">
    <source>
        <dbReference type="Proteomes" id="UP000541154"/>
    </source>
</evidence>
<proteinExistence type="predicted"/>
<accession>A0A8H6A9G7</accession>
<sequence length="447" mass="49538">MRCGGRTASSTAGAAAATEAKQEYKIESELSTFCFVTVFLLGQVVGTIVLPPWSEAFGRKKLYLISSALSCVCCAIIGGVQSLAAVIVGRVFAGLIAAIPYTVGMGSVEDMWSSRPRIWVTFLWTIASNLGLCVGPIMGTYISVFLNWRWLFYIYAIMIAVIAALFLFTRESRPSLLLSREVEKMRHHTGSRFQALNHDYIPDLRTFVKVSLFRPAILFFREPLVFVVSVMVAFAFSLLYIFTEALQPIYEALGFTRTQSSLAFVAIACGIWFSSLTRILDNRIIDTRHRNQQPVKPEDKLLGLAIGAPVLAVSMWWFGWTIPPTQQDVHWIVPSIPLAMMGYALNEFDTVLYGYLGDCYLSYSASATAAVAFLRALLSGVFPLFTKQMFEALTPNVAVSVLAALATMFCIAPPLFMCYGERIRGRSPFAKHSIEVEAELGNKDEGY</sequence>
<dbReference type="AlphaFoldDB" id="A0A8H6A9G7"/>
<dbReference type="InterPro" id="IPR020846">
    <property type="entry name" value="MFS_dom"/>
</dbReference>
<feature type="domain" description="Major facilitator superfamily (MFS) profile" evidence="6">
    <location>
        <begin position="1"/>
        <end position="415"/>
    </location>
</feature>
<reference evidence="7 8" key="1">
    <citation type="submission" date="2019-04" db="EMBL/GenBank/DDBJ databases">
        <title>Aspergillus burnettii sp. nov., novel species from soil in southeast Queensland.</title>
        <authorList>
            <person name="Gilchrist C.L.M."/>
            <person name="Pitt J.I."/>
            <person name="Lange L."/>
            <person name="Lacey H.J."/>
            <person name="Vuong D."/>
            <person name="Midgley D.J."/>
            <person name="Greenfield P."/>
            <person name="Bradbury M."/>
            <person name="Lacey E."/>
            <person name="Busk P.K."/>
            <person name="Pilgaard B."/>
            <person name="Chooi Y.H."/>
            <person name="Piggott A.M."/>
        </authorList>
    </citation>
    <scope>NUCLEOTIDE SEQUENCE [LARGE SCALE GENOMIC DNA]</scope>
    <source>
        <strain evidence="7 8">FRR 5400</strain>
    </source>
</reference>
<evidence type="ECO:0000256" key="4">
    <source>
        <dbReference type="ARBA" id="ARBA00023136"/>
    </source>
</evidence>